<dbReference type="Proteomes" id="UP000660675">
    <property type="component" value="Unassembled WGS sequence"/>
</dbReference>
<keyword evidence="3" id="KW-0238">DNA-binding</keyword>
<evidence type="ECO:0000256" key="2">
    <source>
        <dbReference type="ARBA" id="ARBA00022578"/>
    </source>
</evidence>
<gene>
    <name evidence="7" type="ORF">GCM10015535_66860</name>
</gene>
<dbReference type="PANTHER" id="PTHR35004:SF8">
    <property type="entry name" value="TRANSPOSASE RV3428C-RELATED"/>
    <property type="match status" value="1"/>
</dbReference>
<evidence type="ECO:0000256" key="1">
    <source>
        <dbReference type="ARBA" id="ARBA00009277"/>
    </source>
</evidence>
<organism evidence="7 8">
    <name type="scientific">Streptomyces gelaticus</name>
    <dbReference type="NCBI Taxonomy" id="285446"/>
    <lineage>
        <taxon>Bacteria</taxon>
        <taxon>Bacillati</taxon>
        <taxon>Actinomycetota</taxon>
        <taxon>Actinomycetes</taxon>
        <taxon>Kitasatosporales</taxon>
        <taxon>Streptomycetaceae</taxon>
        <taxon>Streptomyces</taxon>
    </lineage>
</organism>
<dbReference type="EMBL" id="BMTF01000041">
    <property type="protein sequence ID" value="GGV96777.1"/>
    <property type="molecule type" value="Genomic_DNA"/>
</dbReference>
<keyword evidence="8" id="KW-1185">Reference proteome</keyword>
<evidence type="ECO:0000313" key="8">
    <source>
        <dbReference type="Proteomes" id="UP000660675"/>
    </source>
</evidence>
<protein>
    <recommendedName>
        <fullName evidence="6">HTH IS21-type domain-containing protein</fullName>
    </recommendedName>
</protein>
<dbReference type="InterPro" id="IPR017894">
    <property type="entry name" value="HTH_IS21_transposase_type"/>
</dbReference>
<feature type="region of interest" description="Disordered" evidence="5">
    <location>
        <begin position="194"/>
        <end position="221"/>
    </location>
</feature>
<evidence type="ECO:0000259" key="6">
    <source>
        <dbReference type="PROSITE" id="PS50531"/>
    </source>
</evidence>
<sequence>MPQMSKVELYAAIRRDHRGGMSMRELERKHGVTWRTVRKALDSSWPEPRKKLPPRATTLDPYKPVIDEILRADLDAPRKQRHTVTRIFHRLVEEHGADVSYGVVRYYVAGRKPEILVESGKAPLEAFVPQTHLPGHEAEVDFGDVTVRLAGELVTCYLFSFRLSYSGKAVHRVFASCGQEAFFEGHVHALRTLGGVPRTKGPLRQPEGRRRQGAGAEPRKS</sequence>
<dbReference type="PANTHER" id="PTHR35004">
    <property type="entry name" value="TRANSPOSASE RV3428C-RELATED"/>
    <property type="match status" value="1"/>
</dbReference>
<feature type="domain" description="HTH IS21-type" evidence="6">
    <location>
        <begin position="8"/>
        <end position="70"/>
    </location>
</feature>
<proteinExistence type="inferred from homology"/>
<evidence type="ECO:0000256" key="3">
    <source>
        <dbReference type="ARBA" id="ARBA00023125"/>
    </source>
</evidence>
<comment type="similarity">
    <text evidence="1">Belongs to the transposase IS21/IS408/IS1162 family.</text>
</comment>
<accession>A0ABQ2W8J0</accession>
<comment type="caution">
    <text evidence="7">The sequence shown here is derived from an EMBL/GenBank/DDBJ whole genome shotgun (WGS) entry which is preliminary data.</text>
</comment>
<evidence type="ECO:0000256" key="4">
    <source>
        <dbReference type="ARBA" id="ARBA00023172"/>
    </source>
</evidence>
<reference evidence="8" key="1">
    <citation type="journal article" date="2019" name="Int. J. Syst. Evol. Microbiol.">
        <title>The Global Catalogue of Microorganisms (GCM) 10K type strain sequencing project: providing services to taxonomists for standard genome sequencing and annotation.</title>
        <authorList>
            <consortium name="The Broad Institute Genomics Platform"/>
            <consortium name="The Broad Institute Genome Sequencing Center for Infectious Disease"/>
            <person name="Wu L."/>
            <person name="Ma J."/>
        </authorList>
    </citation>
    <scope>NUCLEOTIDE SEQUENCE [LARGE SCALE GENOMIC DNA]</scope>
    <source>
        <strain evidence="8">JCM 4376</strain>
    </source>
</reference>
<name>A0ABQ2W8J0_9ACTN</name>
<keyword evidence="4" id="KW-0233">DNA recombination</keyword>
<dbReference type="PROSITE" id="PS50531">
    <property type="entry name" value="HTH_IS21"/>
    <property type="match status" value="1"/>
</dbReference>
<evidence type="ECO:0000256" key="5">
    <source>
        <dbReference type="SAM" id="MobiDB-lite"/>
    </source>
</evidence>
<keyword evidence="2" id="KW-0815">Transposition</keyword>
<evidence type="ECO:0000313" key="7">
    <source>
        <dbReference type="EMBL" id="GGV96777.1"/>
    </source>
</evidence>